<gene>
    <name evidence="10" type="ORF">C2L71_00395</name>
</gene>
<evidence type="ECO:0000256" key="3">
    <source>
        <dbReference type="ARBA" id="ARBA00022723"/>
    </source>
</evidence>
<evidence type="ECO:0000256" key="8">
    <source>
        <dbReference type="SAM" id="SignalP"/>
    </source>
</evidence>
<reference evidence="11" key="1">
    <citation type="submission" date="2018-01" db="EMBL/GenBank/DDBJ databases">
        <title>Rubneribacter badeniensis gen. nov., sp. nov., and Colonibacter rubneri, gen. nov., sp. nov., WGS of new members of the Eggerthellaceae.</title>
        <authorList>
            <person name="Danylec N."/>
            <person name="Stoll D.A."/>
            <person name="Doetsch A."/>
            <person name="Kulling S.E."/>
            <person name="Huch M."/>
        </authorList>
    </citation>
    <scope>NUCLEOTIDE SEQUENCE [LARGE SCALE GENOMIC DNA]</scope>
    <source>
        <strain evidence="11">ResAG-96</strain>
    </source>
</reference>
<name>A0A2K2UDS3_9ACTN</name>
<accession>A0A2K2UDS3</accession>
<dbReference type="Gene3D" id="3.30.70.20">
    <property type="match status" value="2"/>
</dbReference>
<keyword evidence="5" id="KW-0249">Electron transport</keyword>
<comment type="caution">
    <text evidence="10">The sequence shown here is derived from an EMBL/GenBank/DDBJ whole genome shotgun (WGS) entry which is preliminary data.</text>
</comment>
<dbReference type="PROSITE" id="PS51257">
    <property type="entry name" value="PROKAR_LIPOPROTEIN"/>
    <property type="match status" value="1"/>
</dbReference>
<dbReference type="GO" id="GO:0051539">
    <property type="term" value="F:4 iron, 4 sulfur cluster binding"/>
    <property type="evidence" value="ECO:0007669"/>
    <property type="project" value="UniProtKB-KW"/>
</dbReference>
<dbReference type="InterPro" id="IPR017900">
    <property type="entry name" value="4Fe4S_Fe_S_CS"/>
</dbReference>
<keyword evidence="6" id="KW-0408">Iron</keyword>
<keyword evidence="4" id="KW-0677">Repeat</keyword>
<dbReference type="InterPro" id="IPR006311">
    <property type="entry name" value="TAT_signal"/>
</dbReference>
<keyword evidence="1" id="KW-0813">Transport</keyword>
<dbReference type="PANTHER" id="PTHR43177:SF5">
    <property type="entry name" value="ANAEROBIC DIMETHYL SULFOXIDE REDUCTASE CHAIN B-RELATED"/>
    <property type="match status" value="1"/>
</dbReference>
<feature type="domain" description="4Fe-4S ferredoxin-type" evidence="9">
    <location>
        <begin position="93"/>
        <end position="124"/>
    </location>
</feature>
<dbReference type="PROSITE" id="PS51379">
    <property type="entry name" value="4FE4S_FER_2"/>
    <property type="match status" value="3"/>
</dbReference>
<feature type="domain" description="4Fe-4S ferredoxin-type" evidence="9">
    <location>
        <begin position="125"/>
        <end position="154"/>
    </location>
</feature>
<protein>
    <submittedName>
        <fullName evidence="10">4Fe-4S ferredoxin</fullName>
    </submittedName>
</protein>
<dbReference type="InterPro" id="IPR017896">
    <property type="entry name" value="4Fe4S_Fe-S-bd"/>
</dbReference>
<evidence type="ECO:0000256" key="1">
    <source>
        <dbReference type="ARBA" id="ARBA00022448"/>
    </source>
</evidence>
<dbReference type="PROSITE" id="PS00198">
    <property type="entry name" value="4FE4S_FER_1"/>
    <property type="match status" value="1"/>
</dbReference>
<evidence type="ECO:0000256" key="4">
    <source>
        <dbReference type="ARBA" id="ARBA00022737"/>
    </source>
</evidence>
<dbReference type="SUPFAM" id="SSF54862">
    <property type="entry name" value="4Fe-4S ferredoxins"/>
    <property type="match status" value="1"/>
</dbReference>
<evidence type="ECO:0000259" key="9">
    <source>
        <dbReference type="PROSITE" id="PS51379"/>
    </source>
</evidence>
<dbReference type="PROSITE" id="PS51318">
    <property type="entry name" value="TAT"/>
    <property type="match status" value="1"/>
</dbReference>
<dbReference type="Proteomes" id="UP000236197">
    <property type="component" value="Unassembled WGS sequence"/>
</dbReference>
<dbReference type="Pfam" id="PF13247">
    <property type="entry name" value="Fer4_11"/>
    <property type="match status" value="1"/>
</dbReference>
<feature type="chain" id="PRO_5038838946" evidence="8">
    <location>
        <begin position="30"/>
        <end position="217"/>
    </location>
</feature>
<evidence type="ECO:0000256" key="7">
    <source>
        <dbReference type="ARBA" id="ARBA00023014"/>
    </source>
</evidence>
<feature type="domain" description="4Fe-4S ferredoxin-type" evidence="9">
    <location>
        <begin position="50"/>
        <end position="78"/>
    </location>
</feature>
<keyword evidence="2" id="KW-0004">4Fe-4S</keyword>
<feature type="signal peptide" evidence="8">
    <location>
        <begin position="1"/>
        <end position="29"/>
    </location>
</feature>
<keyword evidence="8" id="KW-0732">Signal</keyword>
<keyword evidence="3" id="KW-0479">Metal-binding</keyword>
<dbReference type="CDD" id="cd16371">
    <property type="entry name" value="DMSOR_beta_like"/>
    <property type="match status" value="1"/>
</dbReference>
<dbReference type="OrthoDB" id="3172793at2"/>
<evidence type="ECO:0000256" key="6">
    <source>
        <dbReference type="ARBA" id="ARBA00023004"/>
    </source>
</evidence>
<dbReference type="AlphaFoldDB" id="A0A2K2UDS3"/>
<dbReference type="InterPro" id="IPR050954">
    <property type="entry name" value="ET_IronSulfur_Cluster-Binding"/>
</dbReference>
<evidence type="ECO:0000313" key="10">
    <source>
        <dbReference type="EMBL" id="PNV68485.1"/>
    </source>
</evidence>
<evidence type="ECO:0000313" key="11">
    <source>
        <dbReference type="Proteomes" id="UP000236197"/>
    </source>
</evidence>
<keyword evidence="11" id="KW-1185">Reference proteome</keyword>
<sequence>MDRMKPARSVTRRSALAACVAAASTAALSSCVPSGSAASSEAPKKGLAQYGFWMDSRVCAGCASCVAACREANSTPDDCEARRRIISYVFDRGESRFVSVSCMHCAQPACVAACPAGAITKRADGIVEVDQSRCIGCKYCHASCPFGVPHYTSLGMDKCDCCLGAGIKPGKDPYCVQACPAKALQYGKLEDLHRRAEEAVGKVGLLESPTEPSFYLT</sequence>
<dbReference type="GO" id="GO:0046872">
    <property type="term" value="F:metal ion binding"/>
    <property type="evidence" value="ECO:0007669"/>
    <property type="project" value="UniProtKB-KW"/>
</dbReference>
<dbReference type="PANTHER" id="PTHR43177">
    <property type="entry name" value="PROTEIN NRFC"/>
    <property type="match status" value="1"/>
</dbReference>
<evidence type="ECO:0000256" key="5">
    <source>
        <dbReference type="ARBA" id="ARBA00022982"/>
    </source>
</evidence>
<keyword evidence="7" id="KW-0411">Iron-sulfur</keyword>
<dbReference type="EMBL" id="PPEK01000001">
    <property type="protein sequence ID" value="PNV68485.1"/>
    <property type="molecule type" value="Genomic_DNA"/>
</dbReference>
<proteinExistence type="predicted"/>
<organism evidence="10 11">
    <name type="scientific">Enteroscipio rubneri</name>
    <dbReference type="NCBI Taxonomy" id="2070686"/>
    <lineage>
        <taxon>Bacteria</taxon>
        <taxon>Bacillati</taxon>
        <taxon>Actinomycetota</taxon>
        <taxon>Coriobacteriia</taxon>
        <taxon>Eggerthellales</taxon>
        <taxon>Eggerthellaceae</taxon>
        <taxon>Enteroscipio</taxon>
    </lineage>
</organism>
<evidence type="ECO:0000256" key="2">
    <source>
        <dbReference type="ARBA" id="ARBA00022485"/>
    </source>
</evidence>